<keyword evidence="6 7" id="KW-0472">Membrane</keyword>
<dbReference type="PANTHER" id="PTHR30353:SF0">
    <property type="entry name" value="TRANSMEMBRANE PROTEIN"/>
    <property type="match status" value="1"/>
</dbReference>
<feature type="transmembrane region" description="Helical" evidence="7">
    <location>
        <begin position="7"/>
        <end position="26"/>
    </location>
</feature>
<dbReference type="Pfam" id="PF09335">
    <property type="entry name" value="VTT_dom"/>
    <property type="match status" value="1"/>
</dbReference>
<reference evidence="10" key="1">
    <citation type="submission" date="2021-01" db="EMBL/GenBank/DDBJ databases">
        <title>Whole genome shotgun sequence of Actinoplanes ferrugineus NBRC 15555.</title>
        <authorList>
            <person name="Komaki H."/>
            <person name="Tamura T."/>
        </authorList>
    </citation>
    <scope>NUCLEOTIDE SEQUENCE</scope>
    <source>
        <strain evidence="10">NBRC 15555</strain>
    </source>
</reference>
<feature type="transmembrane region" description="Helical" evidence="7">
    <location>
        <begin position="131"/>
        <end position="149"/>
    </location>
</feature>
<evidence type="ECO:0000256" key="8">
    <source>
        <dbReference type="SAM" id="MobiDB-lite"/>
    </source>
</evidence>
<evidence type="ECO:0000256" key="1">
    <source>
        <dbReference type="ARBA" id="ARBA00004651"/>
    </source>
</evidence>
<keyword evidence="5 7" id="KW-1133">Transmembrane helix</keyword>
<dbReference type="AlphaFoldDB" id="A0A919MF93"/>
<feature type="transmembrane region" description="Helical" evidence="7">
    <location>
        <begin position="46"/>
        <end position="67"/>
    </location>
</feature>
<dbReference type="InterPro" id="IPR032816">
    <property type="entry name" value="VTT_dom"/>
</dbReference>
<proteinExistence type="inferred from homology"/>
<gene>
    <name evidence="10" type="ORF">Afe05nite_21750</name>
</gene>
<evidence type="ECO:0000256" key="6">
    <source>
        <dbReference type="ARBA" id="ARBA00023136"/>
    </source>
</evidence>
<protein>
    <recommendedName>
        <fullName evidence="9">VTT domain-containing protein</fullName>
    </recommendedName>
</protein>
<evidence type="ECO:0000256" key="5">
    <source>
        <dbReference type="ARBA" id="ARBA00022989"/>
    </source>
</evidence>
<evidence type="ECO:0000256" key="2">
    <source>
        <dbReference type="ARBA" id="ARBA00010792"/>
    </source>
</evidence>
<dbReference type="InterPro" id="IPR032818">
    <property type="entry name" value="DedA-like"/>
</dbReference>
<comment type="caution">
    <text evidence="10">The sequence shown here is derived from an EMBL/GenBank/DDBJ whole genome shotgun (WGS) entry which is preliminary data.</text>
</comment>
<name>A0A919MF93_9ACTN</name>
<comment type="similarity">
    <text evidence="2 7">Belongs to the DedA family.</text>
</comment>
<sequence length="208" mass="21191">MPLLDSPWVYLIVLAAVAVDGFIPIVPSEVLVIGLGAMSATGRPNVIALAAAVIAGGMAGDRISYALGRRTGRWIKSGKLAHAKTRAEQALARHGGAAILLGRFLPYGRLATALTAGSVAFPARSFRLHTALAGAAWAAYAIGLGRLGGATFEHAPFLGAALGIGLGLLLGAVHTLVSRRRPTRSAAPAAVPAAAPAPERELMSVGPR</sequence>
<dbReference type="EMBL" id="BOMM01000016">
    <property type="protein sequence ID" value="GIE10335.1"/>
    <property type="molecule type" value="Genomic_DNA"/>
</dbReference>
<dbReference type="PANTHER" id="PTHR30353">
    <property type="entry name" value="INNER MEMBRANE PROTEIN DEDA-RELATED"/>
    <property type="match status" value="1"/>
</dbReference>
<feature type="region of interest" description="Disordered" evidence="8">
    <location>
        <begin position="187"/>
        <end position="208"/>
    </location>
</feature>
<evidence type="ECO:0000259" key="9">
    <source>
        <dbReference type="Pfam" id="PF09335"/>
    </source>
</evidence>
<keyword evidence="11" id="KW-1185">Reference proteome</keyword>
<dbReference type="Proteomes" id="UP000598174">
    <property type="component" value="Unassembled WGS sequence"/>
</dbReference>
<feature type="compositionally biased region" description="Low complexity" evidence="8">
    <location>
        <begin position="187"/>
        <end position="197"/>
    </location>
</feature>
<feature type="domain" description="VTT" evidence="9">
    <location>
        <begin position="26"/>
        <end position="146"/>
    </location>
</feature>
<organism evidence="10 11">
    <name type="scientific">Paractinoplanes ferrugineus</name>
    <dbReference type="NCBI Taxonomy" id="113564"/>
    <lineage>
        <taxon>Bacteria</taxon>
        <taxon>Bacillati</taxon>
        <taxon>Actinomycetota</taxon>
        <taxon>Actinomycetes</taxon>
        <taxon>Micromonosporales</taxon>
        <taxon>Micromonosporaceae</taxon>
        <taxon>Paractinoplanes</taxon>
    </lineage>
</organism>
<evidence type="ECO:0000256" key="4">
    <source>
        <dbReference type="ARBA" id="ARBA00022692"/>
    </source>
</evidence>
<comment type="subcellular location">
    <subcellularLocation>
        <location evidence="1 7">Cell membrane</location>
        <topology evidence="1 7">Multi-pass membrane protein</topology>
    </subcellularLocation>
</comment>
<dbReference type="GO" id="GO:0005886">
    <property type="term" value="C:plasma membrane"/>
    <property type="evidence" value="ECO:0007669"/>
    <property type="project" value="UniProtKB-SubCell"/>
</dbReference>
<evidence type="ECO:0000256" key="7">
    <source>
        <dbReference type="RuleBase" id="RU367016"/>
    </source>
</evidence>
<accession>A0A919MF93</accession>
<evidence type="ECO:0000313" key="10">
    <source>
        <dbReference type="EMBL" id="GIE10335.1"/>
    </source>
</evidence>
<evidence type="ECO:0000313" key="11">
    <source>
        <dbReference type="Proteomes" id="UP000598174"/>
    </source>
</evidence>
<keyword evidence="4 7" id="KW-0812">Transmembrane</keyword>
<feature type="transmembrane region" description="Helical" evidence="7">
    <location>
        <begin position="155"/>
        <end position="177"/>
    </location>
</feature>
<evidence type="ECO:0000256" key="3">
    <source>
        <dbReference type="ARBA" id="ARBA00022475"/>
    </source>
</evidence>
<keyword evidence="3 7" id="KW-1003">Cell membrane</keyword>